<feature type="chain" id="PRO_5025619563" evidence="1">
    <location>
        <begin position="27"/>
        <end position="156"/>
    </location>
</feature>
<organism evidence="2 3">
    <name type="scientific">Noviherbaspirillum galbum</name>
    <dbReference type="NCBI Taxonomy" id="2709383"/>
    <lineage>
        <taxon>Bacteria</taxon>
        <taxon>Pseudomonadati</taxon>
        <taxon>Pseudomonadota</taxon>
        <taxon>Betaproteobacteria</taxon>
        <taxon>Burkholderiales</taxon>
        <taxon>Oxalobacteraceae</taxon>
        <taxon>Noviherbaspirillum</taxon>
    </lineage>
</organism>
<protein>
    <submittedName>
        <fullName evidence="2">Uncharacterized protein</fullName>
    </submittedName>
</protein>
<name>A0A6B3SXY6_9BURK</name>
<proteinExistence type="predicted"/>
<dbReference type="EMBL" id="JAAIVB010000069">
    <property type="protein sequence ID" value="NEX63432.1"/>
    <property type="molecule type" value="Genomic_DNA"/>
</dbReference>
<dbReference type="AlphaFoldDB" id="A0A6B3SXY6"/>
<keyword evidence="1" id="KW-0732">Signal</keyword>
<comment type="caution">
    <text evidence="2">The sequence shown here is derived from an EMBL/GenBank/DDBJ whole genome shotgun (WGS) entry which is preliminary data.</text>
</comment>
<accession>A0A6B3SXY6</accession>
<gene>
    <name evidence="2" type="ORF">G3574_20330</name>
</gene>
<evidence type="ECO:0000256" key="1">
    <source>
        <dbReference type="SAM" id="SignalP"/>
    </source>
</evidence>
<feature type="signal peptide" evidence="1">
    <location>
        <begin position="1"/>
        <end position="26"/>
    </location>
</feature>
<evidence type="ECO:0000313" key="3">
    <source>
        <dbReference type="Proteomes" id="UP000482155"/>
    </source>
</evidence>
<reference evidence="2 3" key="1">
    <citation type="submission" date="2020-02" db="EMBL/GenBank/DDBJ databases">
        <authorList>
            <person name="Kim M.K."/>
        </authorList>
    </citation>
    <scope>NUCLEOTIDE SEQUENCE [LARGE SCALE GENOMIC DNA]</scope>
    <source>
        <strain evidence="2 3">17J57-3</strain>
    </source>
</reference>
<dbReference type="Proteomes" id="UP000482155">
    <property type="component" value="Unassembled WGS sequence"/>
</dbReference>
<sequence>MTRQPRRRLLQVALFAAFGVPAWTNAATVPVPIVVDTRGVTDVRDLAARIRKAAGNRLPATLPDQAFYTAFATAFVSHAHEAADMGAKVPAWILDALPRRKVAALAPGPVLIWIGRLLFALVLEDLYRAVVGSMGLMQNDLVRAVQNLAEKTKTAA</sequence>
<dbReference type="RefSeq" id="WP_163967291.1">
    <property type="nucleotide sequence ID" value="NZ_JAAIVB010000069.1"/>
</dbReference>
<evidence type="ECO:0000313" key="2">
    <source>
        <dbReference type="EMBL" id="NEX63432.1"/>
    </source>
</evidence>
<keyword evidence="3" id="KW-1185">Reference proteome</keyword>